<dbReference type="Proteomes" id="UP001165060">
    <property type="component" value="Unassembled WGS sequence"/>
</dbReference>
<reference evidence="2 3" key="1">
    <citation type="journal article" date="2023" name="Commun. Biol.">
        <title>Genome analysis of Parmales, the sister group of diatoms, reveals the evolutionary specialization of diatoms from phago-mixotrophs to photoautotrophs.</title>
        <authorList>
            <person name="Ban H."/>
            <person name="Sato S."/>
            <person name="Yoshikawa S."/>
            <person name="Yamada K."/>
            <person name="Nakamura Y."/>
            <person name="Ichinomiya M."/>
            <person name="Sato N."/>
            <person name="Blanc-Mathieu R."/>
            <person name="Endo H."/>
            <person name="Kuwata A."/>
            <person name="Ogata H."/>
        </authorList>
    </citation>
    <scope>NUCLEOTIDE SEQUENCE [LARGE SCALE GENOMIC DNA]</scope>
</reference>
<evidence type="ECO:0000256" key="1">
    <source>
        <dbReference type="SAM" id="MobiDB-lite"/>
    </source>
</evidence>
<protein>
    <submittedName>
        <fullName evidence="2">Uncharacterized protein</fullName>
    </submittedName>
</protein>
<keyword evidence="3" id="KW-1185">Reference proteome</keyword>
<name>A0ABQ6ML89_9STRA</name>
<gene>
    <name evidence="2" type="ORF">TeGR_g6471</name>
</gene>
<feature type="region of interest" description="Disordered" evidence="1">
    <location>
        <begin position="207"/>
        <end position="228"/>
    </location>
</feature>
<organism evidence="2 3">
    <name type="scientific">Tetraparma gracilis</name>
    <dbReference type="NCBI Taxonomy" id="2962635"/>
    <lineage>
        <taxon>Eukaryota</taxon>
        <taxon>Sar</taxon>
        <taxon>Stramenopiles</taxon>
        <taxon>Ochrophyta</taxon>
        <taxon>Bolidophyceae</taxon>
        <taxon>Parmales</taxon>
        <taxon>Triparmaceae</taxon>
        <taxon>Tetraparma</taxon>
    </lineage>
</organism>
<accession>A0ABQ6ML89</accession>
<dbReference type="EMBL" id="BRYB01000333">
    <property type="protein sequence ID" value="GMI27883.1"/>
    <property type="molecule type" value="Genomic_DNA"/>
</dbReference>
<evidence type="ECO:0000313" key="3">
    <source>
        <dbReference type="Proteomes" id="UP001165060"/>
    </source>
</evidence>
<sequence length="506" mass="53251">MALAPSALTSLLPTALCVIEHLLSHLNALSANLAQYKHPTVAGPVSLAAEAATAALLSVLTAPLARLLLRDMPLLESESGKSPTLASVAACIFAACSLSAQASLFVLSRAPEKITAKDRPAGHADLWRLGLCSALDTLETLTVHPCSVKSSASSASTLKPLIALSALIPPPPLNLSTWSLLVSASGYLPHFLPTSLFAHLKSVLPPGSAQQPDAKRAKGSKPPAPLTRLPNWPMLQGAASAPSWSATHGTTIRHKVTSSPMRTLPTEVLTKLLPVPVDEFVFETGARILRLPPQLLAGVLSLPEAVAFAARMSECVTSAVDLAKTHQILFPLALNTAAPAAICAAGVDKAGYYPLTYLAVRNLPTSIGQYYSLFSQSRSYPGELAENPDGLSVADRVHAYASAVAFSTLPEAASAPVDYRLLKTVVEHFHKTVLADRRTTIPAHSFASDNDYLMTVGPATLTMSPGGGGVVSAQMLGGVIPTTACARRFFFLLMYEARRGERGEPE</sequence>
<evidence type="ECO:0000313" key="2">
    <source>
        <dbReference type="EMBL" id="GMI27883.1"/>
    </source>
</evidence>
<comment type="caution">
    <text evidence="2">The sequence shown here is derived from an EMBL/GenBank/DDBJ whole genome shotgun (WGS) entry which is preliminary data.</text>
</comment>
<proteinExistence type="predicted"/>